<feature type="region of interest" description="Disordered" evidence="1">
    <location>
        <begin position="263"/>
        <end position="284"/>
    </location>
</feature>
<keyword evidence="3" id="KW-1185">Reference proteome</keyword>
<evidence type="ECO:0000256" key="1">
    <source>
        <dbReference type="SAM" id="MobiDB-lite"/>
    </source>
</evidence>
<organism evidence="2 3">
    <name type="scientific">Fragilariopsis cylindrus CCMP1102</name>
    <dbReference type="NCBI Taxonomy" id="635003"/>
    <lineage>
        <taxon>Eukaryota</taxon>
        <taxon>Sar</taxon>
        <taxon>Stramenopiles</taxon>
        <taxon>Ochrophyta</taxon>
        <taxon>Bacillariophyta</taxon>
        <taxon>Bacillariophyceae</taxon>
        <taxon>Bacillariophycidae</taxon>
        <taxon>Bacillariales</taxon>
        <taxon>Bacillariaceae</taxon>
        <taxon>Fragilariopsis</taxon>
    </lineage>
</organism>
<proteinExistence type="predicted"/>
<dbReference type="EMBL" id="KV784353">
    <property type="protein sequence ID" value="OEU22048.1"/>
    <property type="molecule type" value="Genomic_DNA"/>
</dbReference>
<feature type="compositionally biased region" description="Polar residues" evidence="1">
    <location>
        <begin position="348"/>
        <end position="357"/>
    </location>
</feature>
<dbReference type="PANTHER" id="PTHR16148">
    <property type="entry name" value="NF-KAPPA-B-REPRESSING FACTOR-RELATED"/>
    <property type="match status" value="1"/>
</dbReference>
<feature type="region of interest" description="Disordered" evidence="1">
    <location>
        <begin position="340"/>
        <end position="384"/>
    </location>
</feature>
<sequence>MRDDLMDLLEYDDFDDYYNSYDDESHDANNVKIDLIKIFADDIVQLVTMSDFDNNNNSSNNNNNSSNDEGALLFLFENDPGVCELYRSLIVLATNRFPSSSLLSSSSKASGGVSLDTNQTYDLLSKVLSLIQGEITFQQHQQHQQLQLKQDYYHQPTNNQQSHQSSSPQQHLLQCLLSWLNQELTLDQLQGVVGMTNNNNDAMLALQVPLELLELTKATSSETSIAFYTLPDDLVLSLRILINSLMEMLKSIVAVVVGDNNNDNNNINNNDNNSNNNGTTTTCTPSPPLSIRGWLSTAKVSHHPQHCSNNNIDHRYLLQLIDRYGLQLVETTLELLRPQKELPRRQKNGSVATAATTSRKRDRSHSNYDNDDGGGEEKINNNDLVGCSHPTPMTQRERIVKVLQHITISSSSSSNSSHEQIRIVSSLQGILLSTMMKKKTTTAAIAASTTATSNTYSPSSVTGSFDVRVEEEDLLEDPWQSFWQIHH</sequence>
<evidence type="ECO:0000313" key="2">
    <source>
        <dbReference type="EMBL" id="OEU22048.1"/>
    </source>
</evidence>
<accession>A0A1E7FV61</accession>
<protein>
    <submittedName>
        <fullName evidence="2">Uncharacterized protein</fullName>
    </submittedName>
</protein>
<dbReference type="PANTHER" id="PTHR16148:SF14">
    <property type="entry name" value="MYND-TYPE DOMAIN-CONTAINING PROTEIN"/>
    <property type="match status" value="1"/>
</dbReference>
<dbReference type="InParanoid" id="A0A1E7FV61"/>
<evidence type="ECO:0000313" key="3">
    <source>
        <dbReference type="Proteomes" id="UP000095751"/>
    </source>
</evidence>
<name>A0A1E7FV61_9STRA</name>
<reference evidence="2 3" key="1">
    <citation type="submission" date="2016-09" db="EMBL/GenBank/DDBJ databases">
        <title>Extensive genetic diversity and differential bi-allelic expression allows diatom success in the polar Southern Ocean.</title>
        <authorList>
            <consortium name="DOE Joint Genome Institute"/>
            <person name="Mock T."/>
            <person name="Otillar R.P."/>
            <person name="Strauss J."/>
            <person name="Dupont C."/>
            <person name="Frickenhaus S."/>
            <person name="Maumus F."/>
            <person name="Mcmullan M."/>
            <person name="Sanges R."/>
            <person name="Schmutz J."/>
            <person name="Toseland A."/>
            <person name="Valas R."/>
            <person name="Veluchamy A."/>
            <person name="Ward B.J."/>
            <person name="Allen A."/>
            <person name="Barry K."/>
            <person name="Falciatore A."/>
            <person name="Ferrante M."/>
            <person name="Fortunato A.E."/>
            <person name="Gloeckner G."/>
            <person name="Gruber A."/>
            <person name="Hipkin R."/>
            <person name="Janech M."/>
            <person name="Kroth P."/>
            <person name="Leese F."/>
            <person name="Lindquist E."/>
            <person name="Lyon B.R."/>
            <person name="Martin J."/>
            <person name="Mayer C."/>
            <person name="Parker M."/>
            <person name="Quesneville H."/>
            <person name="Raymond J."/>
            <person name="Uhlig C."/>
            <person name="Valentin K.U."/>
            <person name="Worden A.Z."/>
            <person name="Armbrust E.V."/>
            <person name="Bowler C."/>
            <person name="Green B."/>
            <person name="Moulton V."/>
            <person name="Van Oosterhout C."/>
            <person name="Grigoriev I."/>
        </authorList>
    </citation>
    <scope>NUCLEOTIDE SEQUENCE [LARGE SCALE GENOMIC DNA]</scope>
    <source>
        <strain evidence="2 3">CCMP1102</strain>
    </source>
</reference>
<dbReference type="KEGG" id="fcy:FRACYDRAFT_232202"/>
<dbReference type="AlphaFoldDB" id="A0A1E7FV61"/>
<gene>
    <name evidence="2" type="ORF">FRACYDRAFT_232202</name>
</gene>
<dbReference type="Proteomes" id="UP000095751">
    <property type="component" value="Unassembled WGS sequence"/>
</dbReference>